<evidence type="ECO:0000256" key="1">
    <source>
        <dbReference type="SAM" id="MobiDB-lite"/>
    </source>
</evidence>
<accession>A0A9W7CKQ5</accession>
<keyword evidence="3" id="KW-1185">Reference proteome</keyword>
<proteinExistence type="predicted"/>
<dbReference type="Proteomes" id="UP001165122">
    <property type="component" value="Unassembled WGS sequence"/>
</dbReference>
<name>A0A9W7CKQ5_9STRA</name>
<organism evidence="2 3">
    <name type="scientific">Triparma laevis f. longispina</name>
    <dbReference type="NCBI Taxonomy" id="1714387"/>
    <lineage>
        <taxon>Eukaryota</taxon>
        <taxon>Sar</taxon>
        <taxon>Stramenopiles</taxon>
        <taxon>Ochrophyta</taxon>
        <taxon>Bolidophyceae</taxon>
        <taxon>Parmales</taxon>
        <taxon>Triparmaceae</taxon>
        <taxon>Triparma</taxon>
    </lineage>
</organism>
<protein>
    <submittedName>
        <fullName evidence="2">Uncharacterized protein</fullName>
    </submittedName>
</protein>
<feature type="compositionally biased region" description="Pro residues" evidence="1">
    <location>
        <begin position="51"/>
        <end position="64"/>
    </location>
</feature>
<gene>
    <name evidence="2" type="ORF">TrLO_g3717</name>
</gene>
<feature type="region of interest" description="Disordered" evidence="1">
    <location>
        <begin position="51"/>
        <end position="73"/>
    </location>
</feature>
<dbReference type="OrthoDB" id="43752at2759"/>
<dbReference type="AlphaFoldDB" id="A0A9W7CKQ5"/>
<evidence type="ECO:0000313" key="2">
    <source>
        <dbReference type="EMBL" id="GMI06361.1"/>
    </source>
</evidence>
<reference evidence="3" key="1">
    <citation type="journal article" date="2023" name="Commun. Biol.">
        <title>Genome analysis of Parmales, the sister group of diatoms, reveals the evolutionary specialization of diatoms from phago-mixotrophs to photoautotrophs.</title>
        <authorList>
            <person name="Ban H."/>
            <person name="Sato S."/>
            <person name="Yoshikawa S."/>
            <person name="Yamada K."/>
            <person name="Nakamura Y."/>
            <person name="Ichinomiya M."/>
            <person name="Sato N."/>
            <person name="Blanc-Mathieu R."/>
            <person name="Endo H."/>
            <person name="Kuwata A."/>
            <person name="Ogata H."/>
        </authorList>
    </citation>
    <scope>NUCLEOTIDE SEQUENCE [LARGE SCALE GENOMIC DNA]</scope>
    <source>
        <strain evidence="3">NIES 3700</strain>
    </source>
</reference>
<evidence type="ECO:0000313" key="3">
    <source>
        <dbReference type="Proteomes" id="UP001165122"/>
    </source>
</evidence>
<comment type="caution">
    <text evidence="2">The sequence shown here is derived from an EMBL/GenBank/DDBJ whole genome shotgun (WGS) entry which is preliminary data.</text>
</comment>
<sequence length="189" mass="20519">MIPGALRRGVLRRRLPTLNSTLSPALSTTQFQPLPQPLYLLILSAPFSSTPPPPSSPFSAGPPKPKTKKRPRRHFKPLKPACSLSPSAISYLISLCSVGPPTSSGVLVKFAHSNSGQPRMVFSLSFISPSELEKQEQLGGGEIVEIPDSDKILYVHSTAFLKVLGSKVEMEDGELVFLDKEGFKINPQD</sequence>
<dbReference type="EMBL" id="BRXW01000099">
    <property type="protein sequence ID" value="GMI06361.1"/>
    <property type="molecule type" value="Genomic_DNA"/>
</dbReference>